<protein>
    <recommendedName>
        <fullName evidence="2">Outer membrane protein beta-barrel domain-containing protein</fullName>
    </recommendedName>
</protein>
<keyword evidence="1" id="KW-0732">Signal</keyword>
<evidence type="ECO:0000313" key="4">
    <source>
        <dbReference type="Proteomes" id="UP000011135"/>
    </source>
</evidence>
<evidence type="ECO:0000313" key="3">
    <source>
        <dbReference type="EMBL" id="ELR68865.1"/>
    </source>
</evidence>
<reference evidence="3 4" key="1">
    <citation type="submission" date="2012-12" db="EMBL/GenBank/DDBJ databases">
        <title>Genome assembly of Fulvivirga imtechensis AK7.</title>
        <authorList>
            <person name="Nupur N."/>
            <person name="Khatri I."/>
            <person name="Kumar R."/>
            <person name="Subramanian S."/>
            <person name="Pinnaka A."/>
        </authorList>
    </citation>
    <scope>NUCLEOTIDE SEQUENCE [LARGE SCALE GENOMIC DNA]</scope>
    <source>
        <strain evidence="3 4">AK7</strain>
    </source>
</reference>
<evidence type="ECO:0000256" key="1">
    <source>
        <dbReference type="SAM" id="SignalP"/>
    </source>
</evidence>
<feature type="domain" description="Outer membrane protein beta-barrel" evidence="2">
    <location>
        <begin position="20"/>
        <end position="164"/>
    </location>
</feature>
<sequence length="192" mass="21549">MKLLVLSFSVIYFSHCTFSQAQNTSFALKGGLNIASVSGLDNNRSRADFLLGFAANRHFTSGFSLQPEIYYSNQGAMFKDSEVELKYQYLNMPLLLKMHFSKLHVFFGPQIGLLITAKEKNNSETTDVTASIDNIDASAAIGFGLSVSQHLSFDLRYIHGVHDIRKNYNKTGRALYHKVFQLNIFYSIGKGK</sequence>
<dbReference type="Proteomes" id="UP000011135">
    <property type="component" value="Unassembled WGS sequence"/>
</dbReference>
<feature type="chain" id="PRO_5003993189" description="Outer membrane protein beta-barrel domain-containing protein" evidence="1">
    <location>
        <begin position="22"/>
        <end position="192"/>
    </location>
</feature>
<dbReference type="EMBL" id="AMZN01000089">
    <property type="protein sequence ID" value="ELR68865.1"/>
    <property type="molecule type" value="Genomic_DNA"/>
</dbReference>
<proteinExistence type="predicted"/>
<dbReference type="Pfam" id="PF13568">
    <property type="entry name" value="OMP_b-brl_2"/>
    <property type="match status" value="1"/>
</dbReference>
<gene>
    <name evidence="3" type="ORF">C900_05691</name>
</gene>
<dbReference type="InterPro" id="IPR025665">
    <property type="entry name" value="Beta-barrel_OMP_2"/>
</dbReference>
<dbReference type="RefSeq" id="WP_009582801.1">
    <property type="nucleotide sequence ID" value="NZ_AMZN01000089.1"/>
</dbReference>
<keyword evidence="4" id="KW-1185">Reference proteome</keyword>
<accession>L8JJ90</accession>
<organism evidence="3 4">
    <name type="scientific">Fulvivirga imtechensis AK7</name>
    <dbReference type="NCBI Taxonomy" id="1237149"/>
    <lineage>
        <taxon>Bacteria</taxon>
        <taxon>Pseudomonadati</taxon>
        <taxon>Bacteroidota</taxon>
        <taxon>Cytophagia</taxon>
        <taxon>Cytophagales</taxon>
        <taxon>Fulvivirgaceae</taxon>
        <taxon>Fulvivirga</taxon>
    </lineage>
</organism>
<dbReference type="AlphaFoldDB" id="L8JJ90"/>
<dbReference type="STRING" id="1237149.C900_05691"/>
<dbReference type="OrthoDB" id="1160354at2"/>
<comment type="caution">
    <text evidence="3">The sequence shown here is derived from an EMBL/GenBank/DDBJ whole genome shotgun (WGS) entry which is preliminary data.</text>
</comment>
<feature type="signal peptide" evidence="1">
    <location>
        <begin position="1"/>
        <end position="21"/>
    </location>
</feature>
<dbReference type="eggNOG" id="COG3637">
    <property type="taxonomic scope" value="Bacteria"/>
</dbReference>
<name>L8JJ90_9BACT</name>
<evidence type="ECO:0000259" key="2">
    <source>
        <dbReference type="Pfam" id="PF13568"/>
    </source>
</evidence>